<name>A0ABW0CGZ6_STRCD</name>
<dbReference type="EMBL" id="JBHSKM010000007">
    <property type="protein sequence ID" value="MFC5214859.1"/>
    <property type="molecule type" value="Genomic_DNA"/>
</dbReference>
<dbReference type="InterPro" id="IPR038563">
    <property type="entry name" value="Endonuclease_7_sf"/>
</dbReference>
<keyword evidence="2" id="KW-1185">Reference proteome</keyword>
<proteinExistence type="predicted"/>
<dbReference type="Proteomes" id="UP001596263">
    <property type="component" value="Unassembled WGS sequence"/>
</dbReference>
<gene>
    <name evidence="1" type="ORF">ACFPQ9_13570</name>
</gene>
<protein>
    <submittedName>
        <fullName evidence="1">Endonuclease domain-containing protein</fullName>
    </submittedName>
</protein>
<organism evidence="1 2">
    <name type="scientific">Streptomyces coerulescens</name>
    <dbReference type="NCBI Taxonomy" id="29304"/>
    <lineage>
        <taxon>Bacteria</taxon>
        <taxon>Bacillati</taxon>
        <taxon>Actinomycetota</taxon>
        <taxon>Actinomycetes</taxon>
        <taxon>Kitasatosporales</taxon>
        <taxon>Streptomycetaceae</taxon>
        <taxon>Streptomyces</taxon>
    </lineage>
</organism>
<dbReference type="GO" id="GO:0004519">
    <property type="term" value="F:endonuclease activity"/>
    <property type="evidence" value="ECO:0007669"/>
    <property type="project" value="UniProtKB-KW"/>
</dbReference>
<dbReference type="InterPro" id="IPR004211">
    <property type="entry name" value="Endonuclease_7"/>
</dbReference>
<comment type="caution">
    <text evidence="1">The sequence shown here is derived from an EMBL/GenBank/DDBJ whole genome shotgun (WGS) entry which is preliminary data.</text>
</comment>
<dbReference type="Gene3D" id="3.40.1800.10">
    <property type="entry name" value="His-Me finger endonucleases"/>
    <property type="match status" value="1"/>
</dbReference>
<dbReference type="InterPro" id="IPR044925">
    <property type="entry name" value="His-Me_finger_sf"/>
</dbReference>
<dbReference type="Pfam" id="PF02945">
    <property type="entry name" value="Endonuclease_7"/>
    <property type="match status" value="1"/>
</dbReference>
<keyword evidence="1" id="KW-0255">Endonuclease</keyword>
<accession>A0ABW0CGZ6</accession>
<keyword evidence="1" id="KW-0378">Hydrolase</keyword>
<sequence length="197" mass="21942">MRRGELTAIQGRHGGGGEMRLCKRDDCGKRFNVPASSNKRYCSPGCRWACPELRKLLKPTSAKHRLSDVDEVARTANCAICGPTPIRRRKSSSGRSDAQMGWRCRTAERAREWARQYGLDAATVLEMLEGQQRACAICGRHIAERFYIDHCHATGVVRGILCSNCNTALGLLGEDVTRMEAAIAYLNRTRATWSDVQ</sequence>
<evidence type="ECO:0000313" key="1">
    <source>
        <dbReference type="EMBL" id="MFC5214859.1"/>
    </source>
</evidence>
<keyword evidence="1" id="KW-0540">Nuclease</keyword>
<dbReference type="SUPFAM" id="SSF54060">
    <property type="entry name" value="His-Me finger endonucleases"/>
    <property type="match status" value="1"/>
</dbReference>
<evidence type="ECO:0000313" key="2">
    <source>
        <dbReference type="Proteomes" id="UP001596263"/>
    </source>
</evidence>
<reference evidence="2" key="1">
    <citation type="journal article" date="2019" name="Int. J. Syst. Evol. Microbiol.">
        <title>The Global Catalogue of Microorganisms (GCM) 10K type strain sequencing project: providing services to taxonomists for standard genome sequencing and annotation.</title>
        <authorList>
            <consortium name="The Broad Institute Genomics Platform"/>
            <consortium name="The Broad Institute Genome Sequencing Center for Infectious Disease"/>
            <person name="Wu L."/>
            <person name="Ma J."/>
        </authorList>
    </citation>
    <scope>NUCLEOTIDE SEQUENCE [LARGE SCALE GENOMIC DNA]</scope>
    <source>
        <strain evidence="2">KCTC 42586</strain>
    </source>
</reference>
<dbReference type="RefSeq" id="WP_380851954.1">
    <property type="nucleotide sequence ID" value="NZ_JBHSKM010000007.1"/>
</dbReference>